<dbReference type="InterPro" id="IPR052360">
    <property type="entry name" value="Transcr_Regulatory_Proteins"/>
</dbReference>
<evidence type="ECO:0000256" key="5">
    <source>
        <dbReference type="ARBA" id="ARBA00023163"/>
    </source>
</evidence>
<keyword evidence="6" id="KW-0539">Nucleus</keyword>
<sequence length="215" mass="23476">MPDRFSNLDEARRWWDAVQHWTLQFPRAVVAPIATSLSTSSPATDGDTVVFLGSRVIPGLEDMQRAHLGTLEQWSAAFWLVFSAAEANKAADPLPYHQAVSILLQYILSLVCVRSVCFGDSAALQEMTAAFRDIVRLAEIMVSNQPKGPGSAKVFTMDNGPTLALFVAATKCTDLGVRADAVALLNRFPRRDAFWDTMAVMNLATSTVNPACDQN</sequence>
<dbReference type="Proteomes" id="UP001172101">
    <property type="component" value="Unassembled WGS sequence"/>
</dbReference>
<reference evidence="7" key="1">
    <citation type="submission" date="2023-06" db="EMBL/GenBank/DDBJ databases">
        <title>Genome-scale phylogeny and comparative genomics of the fungal order Sordariales.</title>
        <authorList>
            <consortium name="Lawrence Berkeley National Laboratory"/>
            <person name="Hensen N."/>
            <person name="Bonometti L."/>
            <person name="Westerberg I."/>
            <person name="Brannstrom I.O."/>
            <person name="Guillou S."/>
            <person name="Cros-Aarteil S."/>
            <person name="Calhoun S."/>
            <person name="Haridas S."/>
            <person name="Kuo A."/>
            <person name="Mondo S."/>
            <person name="Pangilinan J."/>
            <person name="Riley R."/>
            <person name="LaButti K."/>
            <person name="Andreopoulos B."/>
            <person name="Lipzen A."/>
            <person name="Chen C."/>
            <person name="Yanf M."/>
            <person name="Daum C."/>
            <person name="Ng V."/>
            <person name="Clum A."/>
            <person name="Steindorff A."/>
            <person name="Ohm R."/>
            <person name="Martin F."/>
            <person name="Silar P."/>
            <person name="Natvig D."/>
            <person name="Lalanne C."/>
            <person name="Gautier V."/>
            <person name="Ament-velasquez S.L."/>
            <person name="Kruys A."/>
            <person name="Hutchinson M.I."/>
            <person name="Powell A.J."/>
            <person name="Barry K."/>
            <person name="Miller A.N."/>
            <person name="Grigoriev I.V."/>
            <person name="Debuchy R."/>
            <person name="Gladieux P."/>
            <person name="Thoren M.H."/>
            <person name="Johannesson H."/>
        </authorList>
    </citation>
    <scope>NUCLEOTIDE SEQUENCE</scope>
    <source>
        <strain evidence="7">SMH2392-1A</strain>
    </source>
</reference>
<name>A0AA40DFX7_9PEZI</name>
<dbReference type="PANTHER" id="PTHR36206">
    <property type="entry name" value="ASPERCRYPTIN BIOSYNTHESIS CLUSTER-SPECIFIC TRANSCRIPTION REGULATOR ATNN-RELATED"/>
    <property type="match status" value="1"/>
</dbReference>
<dbReference type="GO" id="GO:0046872">
    <property type="term" value="F:metal ion binding"/>
    <property type="evidence" value="ECO:0007669"/>
    <property type="project" value="UniProtKB-KW"/>
</dbReference>
<dbReference type="EMBL" id="JAUIRO010000009">
    <property type="protein sequence ID" value="KAK0701989.1"/>
    <property type="molecule type" value="Genomic_DNA"/>
</dbReference>
<evidence type="ECO:0000313" key="7">
    <source>
        <dbReference type="EMBL" id="KAK0701989.1"/>
    </source>
</evidence>
<evidence type="ECO:0000256" key="2">
    <source>
        <dbReference type="ARBA" id="ARBA00022833"/>
    </source>
</evidence>
<evidence type="ECO:0000256" key="6">
    <source>
        <dbReference type="ARBA" id="ARBA00023242"/>
    </source>
</evidence>
<keyword evidence="3" id="KW-0805">Transcription regulation</keyword>
<proteinExistence type="predicted"/>
<accession>A0AA40DFX7</accession>
<keyword evidence="1" id="KW-0479">Metal-binding</keyword>
<evidence type="ECO:0000256" key="4">
    <source>
        <dbReference type="ARBA" id="ARBA00023125"/>
    </source>
</evidence>
<dbReference type="PANTHER" id="PTHR36206:SF4">
    <property type="entry name" value="HYPOTHETICAL CONSERVED PROTEIN (EUROFUNG)-RELATED"/>
    <property type="match status" value="1"/>
</dbReference>
<keyword evidence="8" id="KW-1185">Reference proteome</keyword>
<dbReference type="GO" id="GO:0003677">
    <property type="term" value="F:DNA binding"/>
    <property type="evidence" value="ECO:0007669"/>
    <property type="project" value="UniProtKB-KW"/>
</dbReference>
<keyword evidence="2" id="KW-0862">Zinc</keyword>
<gene>
    <name evidence="7" type="ORF">B0T26DRAFT_735501</name>
</gene>
<organism evidence="7 8">
    <name type="scientific">Lasiosphaeria miniovina</name>
    <dbReference type="NCBI Taxonomy" id="1954250"/>
    <lineage>
        <taxon>Eukaryota</taxon>
        <taxon>Fungi</taxon>
        <taxon>Dikarya</taxon>
        <taxon>Ascomycota</taxon>
        <taxon>Pezizomycotina</taxon>
        <taxon>Sordariomycetes</taxon>
        <taxon>Sordariomycetidae</taxon>
        <taxon>Sordariales</taxon>
        <taxon>Lasiosphaeriaceae</taxon>
        <taxon>Lasiosphaeria</taxon>
    </lineage>
</organism>
<evidence type="ECO:0000256" key="1">
    <source>
        <dbReference type="ARBA" id="ARBA00022723"/>
    </source>
</evidence>
<dbReference type="RefSeq" id="XP_060289653.1">
    <property type="nucleotide sequence ID" value="XM_060443244.1"/>
</dbReference>
<evidence type="ECO:0000313" key="8">
    <source>
        <dbReference type="Proteomes" id="UP001172101"/>
    </source>
</evidence>
<dbReference type="GeneID" id="85326514"/>
<evidence type="ECO:0000256" key="3">
    <source>
        <dbReference type="ARBA" id="ARBA00023015"/>
    </source>
</evidence>
<dbReference type="AlphaFoldDB" id="A0AA40DFX7"/>
<keyword evidence="5" id="KW-0804">Transcription</keyword>
<comment type="caution">
    <text evidence="7">The sequence shown here is derived from an EMBL/GenBank/DDBJ whole genome shotgun (WGS) entry which is preliminary data.</text>
</comment>
<protein>
    <submittedName>
        <fullName evidence="7">Uncharacterized protein</fullName>
    </submittedName>
</protein>
<keyword evidence="4" id="KW-0238">DNA-binding</keyword>